<name>A0A7X9RYX1_9BACT</name>
<evidence type="ECO:0000313" key="2">
    <source>
        <dbReference type="Proteomes" id="UP000576082"/>
    </source>
</evidence>
<dbReference type="RefSeq" id="WP_169659461.1">
    <property type="nucleotide sequence ID" value="NZ_JABANE010000091.1"/>
</dbReference>
<gene>
    <name evidence="1" type="ORF">HHU12_24965</name>
</gene>
<reference evidence="1 2" key="1">
    <citation type="submission" date="2020-04" db="EMBL/GenBank/DDBJ databases">
        <title>Flammeovirga sp. SR4, a novel species isolated from seawater.</title>
        <authorList>
            <person name="Wang X."/>
        </authorList>
    </citation>
    <scope>NUCLEOTIDE SEQUENCE [LARGE SCALE GENOMIC DNA]</scope>
    <source>
        <strain evidence="1 2">ATCC 23126</strain>
    </source>
</reference>
<keyword evidence="2" id="KW-1185">Reference proteome</keyword>
<organism evidence="1 2">
    <name type="scientific">Flammeovirga aprica JL-4</name>
    <dbReference type="NCBI Taxonomy" id="694437"/>
    <lineage>
        <taxon>Bacteria</taxon>
        <taxon>Pseudomonadati</taxon>
        <taxon>Bacteroidota</taxon>
        <taxon>Cytophagia</taxon>
        <taxon>Cytophagales</taxon>
        <taxon>Flammeovirgaceae</taxon>
        <taxon>Flammeovirga</taxon>
    </lineage>
</organism>
<dbReference type="PROSITE" id="PS51257">
    <property type="entry name" value="PROKAR_LIPOPROTEIN"/>
    <property type="match status" value="1"/>
</dbReference>
<dbReference type="Gene3D" id="2.60.120.260">
    <property type="entry name" value="Galactose-binding domain-like"/>
    <property type="match status" value="1"/>
</dbReference>
<comment type="caution">
    <text evidence="1">The sequence shown here is derived from an EMBL/GenBank/DDBJ whole genome shotgun (WGS) entry which is preliminary data.</text>
</comment>
<dbReference type="EMBL" id="JABANE010000091">
    <property type="protein sequence ID" value="NME71240.1"/>
    <property type="molecule type" value="Genomic_DNA"/>
</dbReference>
<proteinExistence type="predicted"/>
<dbReference type="Proteomes" id="UP000576082">
    <property type="component" value="Unassembled WGS sequence"/>
</dbReference>
<dbReference type="AlphaFoldDB" id="A0A7X9RYX1"/>
<sequence>MRKLRFIYISILALLVLGCNKDNENEIPAHSDISWYTEAGGFAHSNLAREVGQSLSFMDLSQGVYTHEWVLDSGNFFIEGDFVKGEDLTNYIIPNSGLSSDAYNVNVLFMEEGLQGVRLHNRFYHPVEYIGFNGSHDVADTLTSYLDEEGMWVIDTTLYVDVYGVVEPEMIVEKDGEVLVHVTADSMIYMENGEQKVITDLENKELWPVFEIEYGTELTYKDVTTKGRTDSRTWIFPTHATVNGYDNEGNNALEAENAVSVNLQFNAFDKASGGSFEAERTFETVASKAKITLPFMIDVVAPALKANFKVYHRGVEILHIDENNTPSEDIFTWTTLDIALDDELVFEDLTTEIVTLNRAWAFESGNRNGETATEKTETNLYNEIVNGAKIGRFTVSRTINNEEQTSSKVIPLLINVALTQEGDTEVLGDVSTADEISNTILFYSNEELQDIPSASLADFSVSGTDINDTPLSLSITSVAMNPDNKKEVVVTLDSDIYNSDNVTLAYSGDNIKSRADIPLNHFNKEVIGVNNAAQVLTDAFKSFEEYKGKATGGGAKGWTSSHDGAAKENRYFYFQRTDEKASDGDYSMKFFVDYNIADISKDKKVETSVTEEHLLDVPEGVYEVSVDIYVEEGTILSPLDENFEVKLTGETTYSYKVDYNALPRGEWTTIKMRKPFGPSNSASKMVIQFASDVASSGNLHFYIDNVSMRGLKTR</sequence>
<evidence type="ECO:0000313" key="1">
    <source>
        <dbReference type="EMBL" id="NME71240.1"/>
    </source>
</evidence>
<protein>
    <submittedName>
        <fullName evidence="1">Uncharacterized protein</fullName>
    </submittedName>
</protein>
<accession>A0A7X9RYX1</accession>